<proteinExistence type="predicted"/>
<organism evidence="4 5">
    <name type="scientific">Polyrhizophydium stewartii</name>
    <dbReference type="NCBI Taxonomy" id="2732419"/>
    <lineage>
        <taxon>Eukaryota</taxon>
        <taxon>Fungi</taxon>
        <taxon>Fungi incertae sedis</taxon>
        <taxon>Chytridiomycota</taxon>
        <taxon>Chytridiomycota incertae sedis</taxon>
        <taxon>Chytridiomycetes</taxon>
        <taxon>Rhizophydiales</taxon>
        <taxon>Rhizophydiales incertae sedis</taxon>
        <taxon>Polyrhizophydium</taxon>
    </lineage>
</organism>
<dbReference type="EC" id="2.1.1.57" evidence="1"/>
<dbReference type="InterPro" id="IPR050851">
    <property type="entry name" value="mRNA_Cap_2O-Ribose_MeTrfase"/>
</dbReference>
<feature type="region of interest" description="Disordered" evidence="2">
    <location>
        <begin position="1"/>
        <end position="34"/>
    </location>
</feature>
<keyword evidence="1" id="KW-0539">Nucleus</keyword>
<dbReference type="SUPFAM" id="SSF53335">
    <property type="entry name" value="S-adenosyl-L-methionine-dependent methyltransferases"/>
    <property type="match status" value="1"/>
</dbReference>
<keyword evidence="1" id="KW-0949">S-adenosyl-L-methionine</keyword>
<feature type="domain" description="RrmJ-type SAM-dependent 2'-O-MTase" evidence="3">
    <location>
        <begin position="183"/>
        <end position="428"/>
    </location>
</feature>
<feature type="compositionally biased region" description="Basic and acidic residues" evidence="2">
    <location>
        <begin position="581"/>
        <end position="661"/>
    </location>
</feature>
<dbReference type="InterPro" id="IPR029063">
    <property type="entry name" value="SAM-dependent_MTases_sf"/>
</dbReference>
<keyword evidence="1" id="KW-0506">mRNA capping</keyword>
<dbReference type="PANTHER" id="PTHR16121:SF0">
    <property type="entry name" value="CAP-SPECIFIC MRNA (NUCLEOSIDE-2'-O-)-METHYLTRANSFERASE 1"/>
    <property type="match status" value="1"/>
</dbReference>
<dbReference type="PROSITE" id="PS51613">
    <property type="entry name" value="SAM_MT_RRMJ"/>
    <property type="match status" value="1"/>
</dbReference>
<comment type="function">
    <text evidence="1">S-adenosyl-L-methionine-dependent methyltransferase that mediates RNA cap1 2'-O-ribose methylation to the 5'-cap structure of RNAs. Methylates the ribose of the first nucleotide of a m(7)GpppG-capped mRNA to produce m(7)GpppNmp (cap1).</text>
</comment>
<dbReference type="Proteomes" id="UP001527925">
    <property type="component" value="Unassembled WGS sequence"/>
</dbReference>
<evidence type="ECO:0000256" key="2">
    <source>
        <dbReference type="SAM" id="MobiDB-lite"/>
    </source>
</evidence>
<evidence type="ECO:0000256" key="1">
    <source>
        <dbReference type="RuleBase" id="RU368012"/>
    </source>
</evidence>
<keyword evidence="1" id="KW-0507">mRNA processing</keyword>
<reference evidence="4 5" key="1">
    <citation type="submission" date="2023-09" db="EMBL/GenBank/DDBJ databases">
        <title>Pangenome analysis of Batrachochytrium dendrobatidis and related Chytrids.</title>
        <authorList>
            <person name="Yacoub M.N."/>
            <person name="Stajich J.E."/>
            <person name="James T.Y."/>
        </authorList>
    </citation>
    <scope>NUCLEOTIDE SEQUENCE [LARGE SCALE GENOMIC DNA]</scope>
    <source>
        <strain evidence="4 5">JEL0888</strain>
    </source>
</reference>
<dbReference type="Pfam" id="PF01728">
    <property type="entry name" value="FtsJ"/>
    <property type="match status" value="1"/>
</dbReference>
<dbReference type="InterPro" id="IPR002877">
    <property type="entry name" value="RNA_MeTrfase_FtsJ_dom"/>
</dbReference>
<keyword evidence="1" id="KW-0489">Methyltransferase</keyword>
<sequence length="668" mass="73031">MAAAPHHDANGAQIGTHETTPAAPGAASAAPSTAAHADADAAAAATRALYDTEAYAQTELVSSIPPPSLDFLRALVERDGQHSRNVPSPSPVPVLFRSDARAPHEAAVSWLVRGGGGDVAEVWRGHELVVVQPAAPVDYSQFCFADLVEQLFAAKRRLPELSKDQFAKSRDMANPHELVGKSVFLNRSAVKLASLDAQLRLVHGALARTGGSARVDFVDLCAGPGGFTEYLVWRAATHDAGAATPVVATTPPSSSSSSITATTAAAAAASPWTQVRGWGMTLRGDQDFQTDAMVVPPTGEQLTPVYGADGTGDMYNSDNIREMARVVMEATGGVGVHLVVADGGFSVAGDELYHEEHTAQLILCQIAGMFHVLRKGGTFVLKTFDLFTPLSVELVYILHLHFERIAIVKPVPSRPANSERYIICENLEHAFPADVLAHLHTANAALNRARTSTAAPVSAHTAHQPGFATHDERIALGLATVTDVLDRAWVLSDERFVDYIQASNMKLAVRQREAVLEILRYAGVEGDTPLPFDQSEIRARCLAAWGLPAAPAPTPAPAPAPATVIAPAPAPPPQQQHQYSRGRDDRHVHQSDAARHARDSRFAPYQRRDDRRDDRHRDDRRREDRHRDDRHRDDRHRDDRHRDDRHRDDRHRDDRYRDSRYNNHHSRE</sequence>
<dbReference type="EMBL" id="JADGIZ020000021">
    <property type="protein sequence ID" value="KAL2915757.1"/>
    <property type="molecule type" value="Genomic_DNA"/>
</dbReference>
<accession>A0ABR4N8A0</accession>
<gene>
    <name evidence="4" type="ORF">HK105_204703</name>
</gene>
<keyword evidence="5" id="KW-1185">Reference proteome</keyword>
<comment type="catalytic activity">
    <reaction evidence="1">
        <text>a 5'-end (N(7)-methyl 5'-triphosphoguanosine)-ribonucleoside in mRNA + S-adenosyl-L-methionine = a 5'-end (N(7)-methyl 5'-triphosphoguanosine)-(2'-O-methyl-ribonucleoside) in mRNA + S-adenosyl-L-homocysteine + H(+)</text>
        <dbReference type="Rhea" id="RHEA:67020"/>
        <dbReference type="Rhea" id="RHEA-COMP:17167"/>
        <dbReference type="Rhea" id="RHEA-COMP:17168"/>
        <dbReference type="ChEBI" id="CHEBI:15378"/>
        <dbReference type="ChEBI" id="CHEBI:57856"/>
        <dbReference type="ChEBI" id="CHEBI:59789"/>
        <dbReference type="ChEBI" id="CHEBI:156461"/>
        <dbReference type="ChEBI" id="CHEBI:167609"/>
        <dbReference type="EC" id="2.1.1.57"/>
    </reaction>
</comment>
<protein>
    <recommendedName>
        <fullName evidence="1">Cap-specific mRNA (nucleoside-2'-O-)-methyltransferase 1</fullName>
        <ecNumber evidence="1">2.1.1.57</ecNumber>
    </recommendedName>
    <alternativeName>
        <fullName evidence="1">Cap1 2'O-ribose methyltransferase 1</fullName>
    </alternativeName>
</protein>
<feature type="compositionally biased region" description="Low complexity" evidence="2">
    <location>
        <begin position="19"/>
        <end position="34"/>
    </location>
</feature>
<dbReference type="Gene3D" id="3.40.50.12760">
    <property type="match status" value="1"/>
</dbReference>
<comment type="caution">
    <text evidence="4">The sequence shown here is derived from an EMBL/GenBank/DDBJ whole genome shotgun (WGS) entry which is preliminary data.</text>
</comment>
<dbReference type="PANTHER" id="PTHR16121">
    <property type="entry name" value="CAP-SPECIFIC MRNA (NUCLEOSIDE-2'-O-)-METHYLTRANSFERASE 1-RELATED"/>
    <property type="match status" value="1"/>
</dbReference>
<name>A0ABR4N8A0_9FUNG</name>
<dbReference type="InterPro" id="IPR025816">
    <property type="entry name" value="RrmJ-type_MeTrfase"/>
</dbReference>
<comment type="subcellular location">
    <subcellularLocation>
        <location evidence="1">Nucleus</location>
    </subcellularLocation>
</comment>
<evidence type="ECO:0000259" key="3">
    <source>
        <dbReference type="PROSITE" id="PS51613"/>
    </source>
</evidence>
<feature type="region of interest" description="Disordered" evidence="2">
    <location>
        <begin position="552"/>
        <end position="668"/>
    </location>
</feature>
<evidence type="ECO:0000313" key="4">
    <source>
        <dbReference type="EMBL" id="KAL2915757.1"/>
    </source>
</evidence>
<keyword evidence="1" id="KW-0808">Transferase</keyword>
<evidence type="ECO:0000313" key="5">
    <source>
        <dbReference type="Proteomes" id="UP001527925"/>
    </source>
</evidence>